<proteinExistence type="predicted"/>
<dbReference type="RefSeq" id="WP_256813520.1">
    <property type="nucleotide sequence ID" value="NZ_CP101988.1"/>
</dbReference>
<keyword evidence="2" id="KW-1185">Reference proteome</keyword>
<accession>A0ABY5KTS1</accession>
<dbReference type="Proteomes" id="UP001316189">
    <property type="component" value="Chromosome"/>
</dbReference>
<sequence>MTLVASASASASASVVRPGVYRVAGTLTGPDGQSLDVESVDVELPAGTSDVAVSFNATGLAAGTYTVSDLAIVNAEELDEEALARPASYDLAEPGEPGEPGEDANPTVRTARSLTLTNQFRTTGARGDVVTEQDFACDSEVHISGSVIAAGDVRMTNECRIEGDVHAGGAVVMDSRASVGGDIIAVGDVRLQSTVTITGAITSGGSVRSIDSRSLADLQDAKVVGGEIVEAATVDAPTLPAASIIPSPEDPAWSSFGQLTWRQWMNQTATANAAPAWSPGLSSSPGCVMAPWAASVNSAEVVVTDATLIDTRHGASGCADGVTLQGMTLALGADLVIYTDQLSVINGLRVMSLDGQSHVLRVLSPAGSAQCTGAPSVDVRNGLVADPEIDVQIAAAARVSLNGPVALNMRVDAGCLAASGSVALVRTTPGVP</sequence>
<reference evidence="1 2" key="1">
    <citation type="submission" date="2022-07" db="EMBL/GenBank/DDBJ databases">
        <title>Novel species in genus cellulomonas.</title>
        <authorList>
            <person name="Ye L."/>
        </authorList>
    </citation>
    <scope>NUCLEOTIDE SEQUENCE [LARGE SCALE GENOMIC DNA]</scope>
    <source>
        <strain evidence="2">zg-Y338</strain>
    </source>
</reference>
<evidence type="ECO:0000313" key="1">
    <source>
        <dbReference type="EMBL" id="UUI73906.1"/>
    </source>
</evidence>
<organism evidence="1 2">
    <name type="scientific">Cellulomonas chengniuliangii</name>
    <dbReference type="NCBI Taxonomy" id="2968084"/>
    <lineage>
        <taxon>Bacteria</taxon>
        <taxon>Bacillati</taxon>
        <taxon>Actinomycetota</taxon>
        <taxon>Actinomycetes</taxon>
        <taxon>Micrococcales</taxon>
        <taxon>Cellulomonadaceae</taxon>
        <taxon>Cellulomonas</taxon>
    </lineage>
</organism>
<name>A0ABY5KTS1_9CELL</name>
<evidence type="ECO:0000313" key="2">
    <source>
        <dbReference type="Proteomes" id="UP001316189"/>
    </source>
</evidence>
<gene>
    <name evidence="1" type="ORF">NP064_08585</name>
</gene>
<protein>
    <submittedName>
        <fullName evidence="1">Polymer-forming cytoskeletal protein</fullName>
    </submittedName>
</protein>
<dbReference type="EMBL" id="CP101988">
    <property type="protein sequence ID" value="UUI73906.1"/>
    <property type="molecule type" value="Genomic_DNA"/>
</dbReference>